<name>A0A1H6TLX3_9BACT</name>
<dbReference type="EMBL" id="FNZH01000001">
    <property type="protein sequence ID" value="SEI76742.1"/>
    <property type="molecule type" value="Genomic_DNA"/>
</dbReference>
<sequence length="49" mass="5691">MPIHLLVLSVIGHNWYENEQVGIDIPLLFIPLIKVLSLLFKQKNTYICL</sequence>
<evidence type="ECO:0000313" key="2">
    <source>
        <dbReference type="EMBL" id="SEI76742.1"/>
    </source>
</evidence>
<keyword evidence="1" id="KW-0472">Membrane</keyword>
<gene>
    <name evidence="2" type="ORF">SAMN05192553_101192</name>
</gene>
<dbReference type="AlphaFoldDB" id="A0A1H6TLX3"/>
<feature type="transmembrane region" description="Helical" evidence="1">
    <location>
        <begin position="20"/>
        <end position="40"/>
    </location>
</feature>
<keyword evidence="3" id="KW-1185">Reference proteome</keyword>
<keyword evidence="1" id="KW-1133">Transmembrane helix</keyword>
<evidence type="ECO:0000256" key="1">
    <source>
        <dbReference type="SAM" id="Phobius"/>
    </source>
</evidence>
<dbReference type="Proteomes" id="UP000199403">
    <property type="component" value="Unassembled WGS sequence"/>
</dbReference>
<dbReference type="STRING" id="1416801.SAMN05192553_101192"/>
<accession>A0A1H6TLX3</accession>
<reference evidence="3" key="1">
    <citation type="submission" date="2016-10" db="EMBL/GenBank/DDBJ databases">
        <authorList>
            <person name="Varghese N."/>
            <person name="Submissions S."/>
        </authorList>
    </citation>
    <scope>NUCLEOTIDE SEQUENCE [LARGE SCALE GENOMIC DNA]</scope>
    <source>
        <strain evidence="3">IBRC-M 10761</strain>
    </source>
</reference>
<keyword evidence="1" id="KW-0812">Transmembrane</keyword>
<proteinExistence type="predicted"/>
<organism evidence="2 3">
    <name type="scientific">Cyclobacterium xiamenense</name>
    <dbReference type="NCBI Taxonomy" id="1297121"/>
    <lineage>
        <taxon>Bacteria</taxon>
        <taxon>Pseudomonadati</taxon>
        <taxon>Bacteroidota</taxon>
        <taxon>Cytophagia</taxon>
        <taxon>Cytophagales</taxon>
        <taxon>Cyclobacteriaceae</taxon>
        <taxon>Cyclobacterium</taxon>
    </lineage>
</organism>
<evidence type="ECO:0000313" key="3">
    <source>
        <dbReference type="Proteomes" id="UP000199403"/>
    </source>
</evidence>
<protein>
    <submittedName>
        <fullName evidence="2">Uncharacterized protein</fullName>
    </submittedName>
</protein>